<accession>A0ABX6P0K1</accession>
<reference evidence="4 5" key="1">
    <citation type="submission" date="2020-05" db="EMBL/GenBank/DDBJ databases">
        <title>Ramlibacter rhizophilus sp. nov., isolated from rhizosphere soil of national flower Mugunghwa from South Korea.</title>
        <authorList>
            <person name="Zheng-Fei Y."/>
            <person name="Huan T."/>
        </authorList>
    </citation>
    <scope>NUCLEOTIDE SEQUENCE [LARGE SCALE GENOMIC DNA]</scope>
    <source>
        <strain evidence="4 5">H242</strain>
    </source>
</reference>
<feature type="compositionally biased region" description="Low complexity" evidence="1">
    <location>
        <begin position="1"/>
        <end position="13"/>
    </location>
</feature>
<feature type="transmembrane region" description="Helical" evidence="2">
    <location>
        <begin position="151"/>
        <end position="172"/>
    </location>
</feature>
<gene>
    <name evidence="4" type="ORF">HK414_03920</name>
</gene>
<keyword evidence="2" id="KW-1133">Transmembrane helix</keyword>
<feature type="region of interest" description="Disordered" evidence="1">
    <location>
        <begin position="1"/>
        <end position="31"/>
    </location>
</feature>
<feature type="transmembrane region" description="Helical" evidence="2">
    <location>
        <begin position="100"/>
        <end position="126"/>
    </location>
</feature>
<evidence type="ECO:0000313" key="4">
    <source>
        <dbReference type="EMBL" id="QJW83574.1"/>
    </source>
</evidence>
<feature type="transmembrane region" description="Helical" evidence="2">
    <location>
        <begin position="178"/>
        <end position="199"/>
    </location>
</feature>
<keyword evidence="2" id="KW-0472">Membrane</keyword>
<dbReference type="Pfam" id="PF12158">
    <property type="entry name" value="DUF3592"/>
    <property type="match status" value="1"/>
</dbReference>
<evidence type="ECO:0000256" key="1">
    <source>
        <dbReference type="SAM" id="MobiDB-lite"/>
    </source>
</evidence>
<reference evidence="4 5" key="2">
    <citation type="submission" date="2020-05" db="EMBL/GenBank/DDBJ databases">
        <authorList>
            <person name="Khan S.A."/>
            <person name="Jeon C.O."/>
            <person name="Chun B.H."/>
        </authorList>
    </citation>
    <scope>NUCLEOTIDE SEQUENCE [LARGE SCALE GENOMIC DNA]</scope>
    <source>
        <strain evidence="4 5">H242</strain>
    </source>
</reference>
<dbReference type="Proteomes" id="UP000500826">
    <property type="component" value="Chromosome"/>
</dbReference>
<dbReference type="EMBL" id="CP053418">
    <property type="protein sequence ID" value="QJW83574.1"/>
    <property type="molecule type" value="Genomic_DNA"/>
</dbReference>
<sequence length="210" mass="23881">MERALLAAGARAGARSRHRNRPSPARHHRSAVPLRIRRRAVRVVTHRHRQARGRQLRDLAAQLVQPAQRRAREQAPVTVWVDPQRPHRAVLDRDIRWGMVIFHIPFALLFTAIGGAALYAFLYLLVTPTRVLEARKKPQVREAADNRVQGGALWLMAVFWCGLAWPCAALVWMEPQPLLPRIIVSFFAGVGAWLLWHAFRGGSLRTRTSD</sequence>
<evidence type="ECO:0000313" key="5">
    <source>
        <dbReference type="Proteomes" id="UP000500826"/>
    </source>
</evidence>
<evidence type="ECO:0000259" key="3">
    <source>
        <dbReference type="Pfam" id="PF12158"/>
    </source>
</evidence>
<feature type="compositionally biased region" description="Basic residues" evidence="1">
    <location>
        <begin position="14"/>
        <end position="31"/>
    </location>
</feature>
<keyword evidence="5" id="KW-1185">Reference proteome</keyword>
<dbReference type="InterPro" id="IPR021994">
    <property type="entry name" value="DUF3592"/>
</dbReference>
<protein>
    <submittedName>
        <fullName evidence="4">DUF3592 domain-containing protein</fullName>
    </submittedName>
</protein>
<evidence type="ECO:0000256" key="2">
    <source>
        <dbReference type="SAM" id="Phobius"/>
    </source>
</evidence>
<keyword evidence="2" id="KW-0812">Transmembrane</keyword>
<feature type="domain" description="DUF3592" evidence="3">
    <location>
        <begin position="63"/>
        <end position="95"/>
    </location>
</feature>
<organism evidence="4 5">
    <name type="scientific">Ramlibacter terrae</name>
    <dbReference type="NCBI Taxonomy" id="2732511"/>
    <lineage>
        <taxon>Bacteria</taxon>
        <taxon>Pseudomonadati</taxon>
        <taxon>Pseudomonadota</taxon>
        <taxon>Betaproteobacteria</taxon>
        <taxon>Burkholderiales</taxon>
        <taxon>Comamonadaceae</taxon>
        <taxon>Ramlibacter</taxon>
    </lineage>
</organism>
<proteinExistence type="predicted"/>
<name>A0ABX6P0K1_9BURK</name>